<reference evidence="2" key="2">
    <citation type="journal article" date="2015" name="Fish Shellfish Immunol.">
        <title>Early steps in the European eel (Anguilla anguilla)-Vibrio vulnificus interaction in the gills: Role of the RtxA13 toxin.</title>
        <authorList>
            <person name="Callol A."/>
            <person name="Pajuelo D."/>
            <person name="Ebbesson L."/>
            <person name="Teles M."/>
            <person name="MacKenzie S."/>
            <person name="Amaro C."/>
        </authorList>
    </citation>
    <scope>NUCLEOTIDE SEQUENCE</scope>
</reference>
<sequence length="40" mass="4489">MIFGPGQAAGGRTDRREDFKVQSKWKAKSHLPEQSSQCLL</sequence>
<feature type="region of interest" description="Disordered" evidence="1">
    <location>
        <begin position="1"/>
        <end position="40"/>
    </location>
</feature>
<organism evidence="2">
    <name type="scientific">Anguilla anguilla</name>
    <name type="common">European freshwater eel</name>
    <name type="synonym">Muraena anguilla</name>
    <dbReference type="NCBI Taxonomy" id="7936"/>
    <lineage>
        <taxon>Eukaryota</taxon>
        <taxon>Metazoa</taxon>
        <taxon>Chordata</taxon>
        <taxon>Craniata</taxon>
        <taxon>Vertebrata</taxon>
        <taxon>Euteleostomi</taxon>
        <taxon>Actinopterygii</taxon>
        <taxon>Neopterygii</taxon>
        <taxon>Teleostei</taxon>
        <taxon>Anguilliformes</taxon>
        <taxon>Anguillidae</taxon>
        <taxon>Anguilla</taxon>
    </lineage>
</organism>
<proteinExistence type="predicted"/>
<dbReference type="AlphaFoldDB" id="A0A0E9QCK6"/>
<accession>A0A0E9QCK6</accession>
<protein>
    <submittedName>
        <fullName evidence="2">Uncharacterized protein</fullName>
    </submittedName>
</protein>
<reference evidence="2" key="1">
    <citation type="submission" date="2014-11" db="EMBL/GenBank/DDBJ databases">
        <authorList>
            <person name="Amaro Gonzalez C."/>
        </authorList>
    </citation>
    <scope>NUCLEOTIDE SEQUENCE</scope>
</reference>
<feature type="compositionally biased region" description="Basic and acidic residues" evidence="1">
    <location>
        <begin position="12"/>
        <end position="21"/>
    </location>
</feature>
<name>A0A0E9QCK6_ANGAN</name>
<evidence type="ECO:0000313" key="2">
    <source>
        <dbReference type="EMBL" id="JAH14621.1"/>
    </source>
</evidence>
<dbReference type="EMBL" id="GBXM01093956">
    <property type="protein sequence ID" value="JAH14621.1"/>
    <property type="molecule type" value="Transcribed_RNA"/>
</dbReference>
<evidence type="ECO:0000256" key="1">
    <source>
        <dbReference type="SAM" id="MobiDB-lite"/>
    </source>
</evidence>